<dbReference type="EMBL" id="NWSY01000086">
    <property type="protein sequence ID" value="PDT19010.1"/>
    <property type="molecule type" value="Genomic_DNA"/>
</dbReference>
<reference evidence="1 2" key="1">
    <citation type="submission" date="2017-09" db="EMBL/GenBank/DDBJ databases">
        <title>Comparative genomics of rhizobia isolated from Phaseolus vulgaris in China.</title>
        <authorList>
            <person name="Tong W."/>
        </authorList>
    </citation>
    <scope>NUCLEOTIDE SEQUENCE [LARGE SCALE GENOMIC DNA]</scope>
    <source>
        <strain evidence="1 2">FH14</strain>
    </source>
</reference>
<protein>
    <submittedName>
        <fullName evidence="1">Uncharacterized protein</fullName>
    </submittedName>
</protein>
<comment type="caution">
    <text evidence="1">The sequence shown here is derived from an EMBL/GenBank/DDBJ whole genome shotgun (WGS) entry which is preliminary data.</text>
</comment>
<proteinExistence type="predicted"/>
<dbReference type="Proteomes" id="UP000219914">
    <property type="component" value="Unassembled WGS sequence"/>
</dbReference>
<organism evidence="1 2">
    <name type="scientific">Rhizobium hidalgonense</name>
    <dbReference type="NCBI Taxonomy" id="1538159"/>
    <lineage>
        <taxon>Bacteria</taxon>
        <taxon>Pseudomonadati</taxon>
        <taxon>Pseudomonadota</taxon>
        <taxon>Alphaproteobacteria</taxon>
        <taxon>Hyphomicrobiales</taxon>
        <taxon>Rhizobiaceae</taxon>
        <taxon>Rhizobium/Agrobacterium group</taxon>
        <taxon>Rhizobium</taxon>
    </lineage>
</organism>
<evidence type="ECO:0000313" key="1">
    <source>
        <dbReference type="EMBL" id="PDT19010.1"/>
    </source>
</evidence>
<keyword evidence="2" id="KW-1185">Reference proteome</keyword>
<gene>
    <name evidence="1" type="ORF">CO674_35590</name>
</gene>
<accession>A0ABX4JGL7</accession>
<name>A0ABX4JGL7_9HYPH</name>
<sequence length="105" mass="11827">MKRFCVDVGVHADASVATQFDRDVAALPAGVRRGRRFRHGGLDRRRGLRHDHGHQCAHRLRPGGLQNTRSNAQKPRNVGTIEIDMSIYPAKHFMKIIKVVRLPGI</sequence>
<evidence type="ECO:0000313" key="2">
    <source>
        <dbReference type="Proteomes" id="UP000219914"/>
    </source>
</evidence>